<evidence type="ECO:0000313" key="16">
    <source>
        <dbReference type="Proteomes" id="UP000255269"/>
    </source>
</evidence>
<evidence type="ECO:0000256" key="3">
    <source>
        <dbReference type="ARBA" id="ARBA00022448"/>
    </source>
</evidence>
<evidence type="ECO:0000313" key="15">
    <source>
        <dbReference type="Proteomes" id="UP000037997"/>
    </source>
</evidence>
<protein>
    <submittedName>
        <fullName evidence="13">Energy transducer TonB</fullName>
    </submittedName>
    <submittedName>
        <fullName evidence="14">TonB transport protein</fullName>
    </submittedName>
</protein>
<keyword evidence="7" id="KW-0653">Protein transport</keyword>
<keyword evidence="3" id="KW-0813">Transport</keyword>
<evidence type="ECO:0000259" key="12">
    <source>
        <dbReference type="PROSITE" id="PS52015"/>
    </source>
</evidence>
<dbReference type="InterPro" id="IPR003538">
    <property type="entry name" value="TonB"/>
</dbReference>
<reference evidence="13 15" key="1">
    <citation type="submission" date="2014-06" db="EMBL/GenBank/DDBJ databases">
        <title>Helicobacter pullorum isolates in fresh chicken meat - phenotypic and genotypic features.</title>
        <authorList>
            <person name="Borges V."/>
            <person name="Santos A."/>
            <person name="Correia C.B."/>
            <person name="Saraiva M."/>
            <person name="Menard A."/>
            <person name="Vieira L."/>
            <person name="Sampaio D.A."/>
            <person name="Gomes J.P."/>
            <person name="Oleastro M."/>
        </authorList>
    </citation>
    <scope>NUCLEOTIDE SEQUENCE [LARGE SCALE GENOMIC DNA]</scope>
    <source>
        <strain evidence="13 15">229334/12</strain>
    </source>
</reference>
<evidence type="ECO:0000313" key="13">
    <source>
        <dbReference type="EMBL" id="KPH56472.1"/>
    </source>
</evidence>
<organism evidence="13 15">
    <name type="scientific">Helicobacter pullorum</name>
    <dbReference type="NCBI Taxonomy" id="35818"/>
    <lineage>
        <taxon>Bacteria</taxon>
        <taxon>Pseudomonadati</taxon>
        <taxon>Campylobacterota</taxon>
        <taxon>Epsilonproteobacteria</taxon>
        <taxon>Campylobacterales</taxon>
        <taxon>Helicobacteraceae</taxon>
        <taxon>Helicobacter</taxon>
    </lineage>
</organism>
<dbReference type="EMBL" id="JNOC01000015">
    <property type="protein sequence ID" value="KPH56472.1"/>
    <property type="molecule type" value="Genomic_DNA"/>
</dbReference>
<sequence>MKTSVLQHNNNNSTLHSFLIASGIYAILFFGIFYSTKNFLPKDVGLQTRAIAISLSHFSPSTKEPLPTPKEEVTPKPTPIEKPKPIQKPLPKPKPIAKPIKQVESVQPTPIKPTENVENTKEMATEAKNALATPKQMGNVPETLTFGKVNDPFLISVKQAIDKNLEYPRKARMLRMTGIVMVEFTLLKEGGLENVRIIESSQHQLLDKSAIKTIMRATNDFPIPKNNVIIQIPIQYLLT</sequence>
<proteinExistence type="inferred from homology"/>
<dbReference type="GO" id="GO:0098797">
    <property type="term" value="C:plasma membrane protein complex"/>
    <property type="evidence" value="ECO:0007669"/>
    <property type="project" value="TreeGrafter"/>
</dbReference>
<dbReference type="PROSITE" id="PS52015">
    <property type="entry name" value="TONB_CTD"/>
    <property type="match status" value="1"/>
</dbReference>
<dbReference type="AlphaFoldDB" id="A0A0N1MQ74"/>
<dbReference type="GO" id="GO:0030288">
    <property type="term" value="C:outer membrane-bounded periplasmic space"/>
    <property type="evidence" value="ECO:0007669"/>
    <property type="project" value="InterPro"/>
</dbReference>
<name>A0A0N1MQ74_9HELI</name>
<dbReference type="GO" id="GO:0015031">
    <property type="term" value="P:protein transport"/>
    <property type="evidence" value="ECO:0007669"/>
    <property type="project" value="UniProtKB-KW"/>
</dbReference>
<dbReference type="Gene3D" id="3.30.1150.10">
    <property type="match status" value="1"/>
</dbReference>
<dbReference type="EMBL" id="UGJF01000001">
    <property type="protein sequence ID" value="STQ88034.1"/>
    <property type="molecule type" value="Genomic_DNA"/>
</dbReference>
<comment type="similarity">
    <text evidence="2">Belongs to the TonB family.</text>
</comment>
<accession>A0A0N1MQ74</accession>
<evidence type="ECO:0000256" key="4">
    <source>
        <dbReference type="ARBA" id="ARBA00022475"/>
    </source>
</evidence>
<dbReference type="GO" id="GO:0055085">
    <property type="term" value="P:transmembrane transport"/>
    <property type="evidence" value="ECO:0007669"/>
    <property type="project" value="InterPro"/>
</dbReference>
<feature type="compositionally biased region" description="Basic and acidic residues" evidence="10">
    <location>
        <begin position="69"/>
        <end position="84"/>
    </location>
</feature>
<dbReference type="SUPFAM" id="SSF74653">
    <property type="entry name" value="TolA/TonB C-terminal domain"/>
    <property type="match status" value="1"/>
</dbReference>
<dbReference type="STRING" id="35818.HPU229336_07275"/>
<feature type="compositionally biased region" description="Pro residues" evidence="10">
    <location>
        <begin position="85"/>
        <end position="96"/>
    </location>
</feature>
<keyword evidence="4" id="KW-1003">Cell membrane</keyword>
<comment type="subcellular location">
    <subcellularLocation>
        <location evidence="1">Cell inner membrane</location>
        <topology evidence="1">Single-pass membrane protein</topology>
        <orientation evidence="1">Periplasmic side</orientation>
    </subcellularLocation>
</comment>
<dbReference type="Proteomes" id="UP000255269">
    <property type="component" value="Unassembled WGS sequence"/>
</dbReference>
<evidence type="ECO:0000256" key="5">
    <source>
        <dbReference type="ARBA" id="ARBA00022519"/>
    </source>
</evidence>
<evidence type="ECO:0000256" key="2">
    <source>
        <dbReference type="ARBA" id="ARBA00006555"/>
    </source>
</evidence>
<keyword evidence="5" id="KW-0997">Cell inner membrane</keyword>
<keyword evidence="8 11" id="KW-1133">Transmembrane helix</keyword>
<evidence type="ECO:0000256" key="6">
    <source>
        <dbReference type="ARBA" id="ARBA00022692"/>
    </source>
</evidence>
<dbReference type="PRINTS" id="PR01374">
    <property type="entry name" value="TONBPROTEIN"/>
</dbReference>
<dbReference type="Proteomes" id="UP000037997">
    <property type="component" value="Unassembled WGS sequence"/>
</dbReference>
<reference evidence="14 16" key="2">
    <citation type="submission" date="2018-06" db="EMBL/GenBank/DDBJ databases">
        <authorList>
            <consortium name="Pathogen Informatics"/>
            <person name="Doyle S."/>
        </authorList>
    </citation>
    <scope>NUCLEOTIDE SEQUENCE [LARGE SCALE GENOMIC DNA]</scope>
    <source>
        <strain evidence="14 16">NCTC13156</strain>
    </source>
</reference>
<evidence type="ECO:0000256" key="8">
    <source>
        <dbReference type="ARBA" id="ARBA00022989"/>
    </source>
</evidence>
<keyword evidence="6 11" id="KW-0812">Transmembrane</keyword>
<dbReference type="InterPro" id="IPR006260">
    <property type="entry name" value="TonB/TolA_C"/>
</dbReference>
<feature type="transmembrane region" description="Helical" evidence="11">
    <location>
        <begin position="15"/>
        <end position="34"/>
    </location>
</feature>
<dbReference type="InterPro" id="IPR051045">
    <property type="entry name" value="TonB-dependent_transducer"/>
</dbReference>
<dbReference type="GO" id="GO:0015891">
    <property type="term" value="P:siderophore transport"/>
    <property type="evidence" value="ECO:0007669"/>
    <property type="project" value="InterPro"/>
</dbReference>
<evidence type="ECO:0000256" key="10">
    <source>
        <dbReference type="SAM" id="MobiDB-lite"/>
    </source>
</evidence>
<dbReference type="Pfam" id="PF03544">
    <property type="entry name" value="TonB_C"/>
    <property type="match status" value="1"/>
</dbReference>
<gene>
    <name evidence="14" type="primary">tonB2</name>
    <name evidence="13" type="ORF">HPU229334_01775</name>
    <name evidence="14" type="ORF">NCTC13156_00861</name>
</gene>
<dbReference type="RefSeq" id="WP_054197554.1">
    <property type="nucleotide sequence ID" value="NZ_CAJFGW010000006.1"/>
</dbReference>
<feature type="region of interest" description="Disordered" evidence="10">
    <location>
        <begin position="59"/>
        <end position="96"/>
    </location>
</feature>
<dbReference type="NCBIfam" id="TIGR01352">
    <property type="entry name" value="tonB_Cterm"/>
    <property type="match status" value="1"/>
</dbReference>
<evidence type="ECO:0000313" key="14">
    <source>
        <dbReference type="EMBL" id="STQ88034.1"/>
    </source>
</evidence>
<evidence type="ECO:0000256" key="7">
    <source>
        <dbReference type="ARBA" id="ARBA00022927"/>
    </source>
</evidence>
<feature type="domain" description="TonB C-terminal" evidence="12">
    <location>
        <begin position="152"/>
        <end position="239"/>
    </location>
</feature>
<evidence type="ECO:0000256" key="9">
    <source>
        <dbReference type="ARBA" id="ARBA00023136"/>
    </source>
</evidence>
<dbReference type="PANTHER" id="PTHR33446:SF2">
    <property type="entry name" value="PROTEIN TONB"/>
    <property type="match status" value="1"/>
</dbReference>
<dbReference type="GO" id="GO:0031992">
    <property type="term" value="F:energy transducer activity"/>
    <property type="evidence" value="ECO:0007669"/>
    <property type="project" value="InterPro"/>
</dbReference>
<evidence type="ECO:0000256" key="11">
    <source>
        <dbReference type="SAM" id="Phobius"/>
    </source>
</evidence>
<evidence type="ECO:0000256" key="1">
    <source>
        <dbReference type="ARBA" id="ARBA00004383"/>
    </source>
</evidence>
<dbReference type="InterPro" id="IPR037682">
    <property type="entry name" value="TonB_C"/>
</dbReference>
<keyword evidence="9 11" id="KW-0472">Membrane</keyword>
<dbReference type="PANTHER" id="PTHR33446">
    <property type="entry name" value="PROTEIN TONB-RELATED"/>
    <property type="match status" value="1"/>
</dbReference>
<dbReference type="PATRIC" id="fig|35818.11.peg.350"/>